<comment type="caution">
    <text evidence="1">The sequence shown here is derived from an EMBL/GenBank/DDBJ whole genome shotgun (WGS) entry which is preliminary data.</text>
</comment>
<protein>
    <submittedName>
        <fullName evidence="1">Uncharacterized protein</fullName>
    </submittedName>
</protein>
<sequence>MDFDFSTVFDFKFTTRISSKNGHLYGHDLPYGCTPRLLDPTMKPIVKETRPRLGISITPEDRVVIEWRWQGSVTAPTPRTPRVNRVTADDP</sequence>
<dbReference type="EMBL" id="BMAU01021172">
    <property type="protein sequence ID" value="GFX93153.1"/>
    <property type="molecule type" value="Genomic_DNA"/>
</dbReference>
<dbReference type="Proteomes" id="UP000887159">
    <property type="component" value="Unassembled WGS sequence"/>
</dbReference>
<evidence type="ECO:0000313" key="2">
    <source>
        <dbReference type="Proteomes" id="UP000887159"/>
    </source>
</evidence>
<gene>
    <name evidence="1" type="ORF">TNCV_4760321</name>
</gene>
<evidence type="ECO:0000313" key="1">
    <source>
        <dbReference type="EMBL" id="GFX93153.1"/>
    </source>
</evidence>
<name>A0A8X6V3F0_TRICX</name>
<accession>A0A8X6V3F0</accession>
<dbReference type="AlphaFoldDB" id="A0A8X6V3F0"/>
<reference evidence="1" key="1">
    <citation type="submission" date="2020-08" db="EMBL/GenBank/DDBJ databases">
        <title>Multicomponent nature underlies the extraordinary mechanical properties of spider dragline silk.</title>
        <authorList>
            <person name="Kono N."/>
            <person name="Nakamura H."/>
            <person name="Mori M."/>
            <person name="Yoshida Y."/>
            <person name="Ohtoshi R."/>
            <person name="Malay A.D."/>
            <person name="Moran D.A.P."/>
            <person name="Tomita M."/>
            <person name="Numata K."/>
            <person name="Arakawa K."/>
        </authorList>
    </citation>
    <scope>NUCLEOTIDE SEQUENCE</scope>
</reference>
<keyword evidence="2" id="KW-1185">Reference proteome</keyword>
<organism evidence="1 2">
    <name type="scientific">Trichonephila clavipes</name>
    <name type="common">Golden silk orbweaver</name>
    <name type="synonym">Nephila clavipes</name>
    <dbReference type="NCBI Taxonomy" id="2585209"/>
    <lineage>
        <taxon>Eukaryota</taxon>
        <taxon>Metazoa</taxon>
        <taxon>Ecdysozoa</taxon>
        <taxon>Arthropoda</taxon>
        <taxon>Chelicerata</taxon>
        <taxon>Arachnida</taxon>
        <taxon>Araneae</taxon>
        <taxon>Araneomorphae</taxon>
        <taxon>Entelegynae</taxon>
        <taxon>Araneoidea</taxon>
        <taxon>Nephilidae</taxon>
        <taxon>Trichonephila</taxon>
    </lineage>
</organism>
<proteinExistence type="predicted"/>